<dbReference type="EMBL" id="QSKO01000014">
    <property type="protein sequence ID" value="RHE73578.1"/>
    <property type="molecule type" value="Genomic_DNA"/>
</dbReference>
<organism evidence="1 2">
    <name type="scientific">Blautia obeum</name>
    <dbReference type="NCBI Taxonomy" id="40520"/>
    <lineage>
        <taxon>Bacteria</taxon>
        <taxon>Bacillati</taxon>
        <taxon>Bacillota</taxon>
        <taxon>Clostridia</taxon>
        <taxon>Lachnospirales</taxon>
        <taxon>Lachnospiraceae</taxon>
        <taxon>Blautia</taxon>
    </lineage>
</organism>
<dbReference type="NCBIfam" id="TIGR01764">
    <property type="entry name" value="excise"/>
    <property type="match status" value="1"/>
</dbReference>
<dbReference type="RefSeq" id="WP_151190221.1">
    <property type="nucleotide sequence ID" value="NZ_JAQEBC010000002.1"/>
</dbReference>
<gene>
    <name evidence="1" type="ORF">DW723_10490</name>
</gene>
<dbReference type="Gene3D" id="3.90.105.50">
    <property type="match status" value="1"/>
</dbReference>
<dbReference type="GO" id="GO:0003677">
    <property type="term" value="F:DNA binding"/>
    <property type="evidence" value="ECO:0007669"/>
    <property type="project" value="InterPro"/>
</dbReference>
<dbReference type="AlphaFoldDB" id="A0A414KCK9"/>
<accession>A0A414KCK9</accession>
<dbReference type="InterPro" id="IPR015122">
    <property type="entry name" value="Tn916-Xis"/>
</dbReference>
<protein>
    <submittedName>
        <fullName evidence="1">Helix-turn-helix domain-containing protein</fullName>
    </submittedName>
</protein>
<dbReference type="InterPro" id="IPR010093">
    <property type="entry name" value="SinI_DNA-bd"/>
</dbReference>
<name>A0A414KCK9_9FIRM</name>
<reference evidence="1 2" key="1">
    <citation type="submission" date="2018-08" db="EMBL/GenBank/DDBJ databases">
        <title>A genome reference for cultivated species of the human gut microbiota.</title>
        <authorList>
            <person name="Zou Y."/>
            <person name="Xue W."/>
            <person name="Luo G."/>
        </authorList>
    </citation>
    <scope>NUCLEOTIDE SEQUENCE [LARGE SCALE GENOMIC DNA]</scope>
    <source>
        <strain evidence="1 2">AM27-32LB</strain>
    </source>
</reference>
<dbReference type="Proteomes" id="UP000283928">
    <property type="component" value="Unassembled WGS sequence"/>
</dbReference>
<dbReference type="InterPro" id="IPR038148">
    <property type="entry name" value="Tn1545/Tn916_Xis"/>
</dbReference>
<evidence type="ECO:0000313" key="1">
    <source>
        <dbReference type="EMBL" id="RHE73578.1"/>
    </source>
</evidence>
<sequence>MEEKQNIVWKEKFMLSINEAAEYFNIGTNKLREMVKEPECDFVLYVGKRTLIKRERLENYLNQIVYL</sequence>
<dbReference type="Pfam" id="PF09035">
    <property type="entry name" value="Tn916-Xis"/>
    <property type="match status" value="1"/>
</dbReference>
<evidence type="ECO:0000313" key="2">
    <source>
        <dbReference type="Proteomes" id="UP000283928"/>
    </source>
</evidence>
<comment type="caution">
    <text evidence="1">The sequence shown here is derived from an EMBL/GenBank/DDBJ whole genome shotgun (WGS) entry which is preliminary data.</text>
</comment>
<proteinExistence type="predicted"/>